<dbReference type="PANTHER" id="PTHR24183">
    <property type="entry name" value="FIBRONECTIN TYPE 3 AND ANKYRIN REPEAT DOMAINS PROTEIN 1"/>
    <property type="match status" value="1"/>
</dbReference>
<dbReference type="PROSITE" id="PS50088">
    <property type="entry name" value="ANK_REPEAT"/>
    <property type="match status" value="2"/>
</dbReference>
<evidence type="ECO:0000313" key="3">
    <source>
        <dbReference type="EMBL" id="MFA0811422.1"/>
    </source>
</evidence>
<evidence type="ECO:0000256" key="2">
    <source>
        <dbReference type="SAM" id="SignalP"/>
    </source>
</evidence>
<dbReference type="PANTHER" id="PTHR24183:SF1">
    <property type="entry name" value="FIBRONECTIN TYPE 3 AND ANKYRIN REPEAT DOMAINS PROTEIN 1"/>
    <property type="match status" value="1"/>
</dbReference>
<feature type="repeat" description="ANK" evidence="1">
    <location>
        <begin position="95"/>
        <end position="127"/>
    </location>
</feature>
<dbReference type="Pfam" id="PF12796">
    <property type="entry name" value="Ank_2"/>
    <property type="match status" value="1"/>
</dbReference>
<protein>
    <submittedName>
        <fullName evidence="3">Ankyrin repeat domain-containing protein</fullName>
    </submittedName>
</protein>
<feature type="chain" id="PRO_5046750947" evidence="2">
    <location>
        <begin position="18"/>
        <end position="157"/>
    </location>
</feature>
<dbReference type="Gene3D" id="1.25.40.20">
    <property type="entry name" value="Ankyrin repeat-containing domain"/>
    <property type="match status" value="1"/>
</dbReference>
<sequence length="157" mass="17313">MRCMFLILAFVVLGAQAQESADFDSAFAELSQYYFAAARVGDIEVLSEFSEAGFPLDLKNPKGYTALMIATYNGNEAAVDYLHGRGANACVEDRHGNTALMAAIFRGEFAIARTLLKRECDITQVNKAGYTAEDFAQVFGRKQLKQLLEQRRAAPEV</sequence>
<feature type="signal peptide" evidence="2">
    <location>
        <begin position="1"/>
        <end position="17"/>
    </location>
</feature>
<dbReference type="SUPFAM" id="SSF48403">
    <property type="entry name" value="Ankyrin repeat"/>
    <property type="match status" value="1"/>
</dbReference>
<name>A0ABV4NZG6_9GAMM</name>
<evidence type="ECO:0000256" key="1">
    <source>
        <dbReference type="PROSITE-ProRule" id="PRU00023"/>
    </source>
</evidence>
<reference evidence="3 4" key="1">
    <citation type="submission" date="2024-08" db="EMBL/GenBank/DDBJ databases">
        <authorList>
            <person name="Ishaq N."/>
        </authorList>
    </citation>
    <scope>NUCLEOTIDE SEQUENCE [LARGE SCALE GENOMIC DNA]</scope>
    <source>
        <strain evidence="3 4">DSM 18651</strain>
    </source>
</reference>
<dbReference type="RefSeq" id="WP_371838986.1">
    <property type="nucleotide sequence ID" value="NZ_JBGMEK010000020.1"/>
</dbReference>
<keyword evidence="2" id="KW-0732">Signal</keyword>
<evidence type="ECO:0000313" key="4">
    <source>
        <dbReference type="Proteomes" id="UP001569428"/>
    </source>
</evidence>
<proteinExistence type="predicted"/>
<dbReference type="EMBL" id="JBGMEK010000020">
    <property type="protein sequence ID" value="MFA0811422.1"/>
    <property type="molecule type" value="Genomic_DNA"/>
</dbReference>
<feature type="repeat" description="ANK" evidence="1">
    <location>
        <begin position="62"/>
        <end position="94"/>
    </location>
</feature>
<gene>
    <name evidence="3" type="ORF">ACCI49_10880</name>
</gene>
<dbReference type="Proteomes" id="UP001569428">
    <property type="component" value="Unassembled WGS sequence"/>
</dbReference>
<keyword evidence="4" id="KW-1185">Reference proteome</keyword>
<dbReference type="PROSITE" id="PS50297">
    <property type="entry name" value="ANK_REP_REGION"/>
    <property type="match status" value="1"/>
</dbReference>
<dbReference type="InterPro" id="IPR036770">
    <property type="entry name" value="Ankyrin_rpt-contain_sf"/>
</dbReference>
<dbReference type="InterPro" id="IPR002110">
    <property type="entry name" value="Ankyrin_rpt"/>
</dbReference>
<accession>A0ABV4NZG6</accession>
<organism evidence="3 4">
    <name type="scientific">Microbulbifer epialgicus</name>
    <dbReference type="NCBI Taxonomy" id="393907"/>
    <lineage>
        <taxon>Bacteria</taxon>
        <taxon>Pseudomonadati</taxon>
        <taxon>Pseudomonadota</taxon>
        <taxon>Gammaproteobacteria</taxon>
        <taxon>Cellvibrionales</taxon>
        <taxon>Microbulbiferaceae</taxon>
        <taxon>Microbulbifer</taxon>
    </lineage>
</organism>
<comment type="caution">
    <text evidence="3">The sequence shown here is derived from an EMBL/GenBank/DDBJ whole genome shotgun (WGS) entry which is preliminary data.</text>
</comment>
<dbReference type="SMART" id="SM00248">
    <property type="entry name" value="ANK"/>
    <property type="match status" value="2"/>
</dbReference>
<keyword evidence="1" id="KW-0040">ANK repeat</keyword>